<dbReference type="InterPro" id="IPR016032">
    <property type="entry name" value="Sig_transdc_resp-reg_C-effctor"/>
</dbReference>
<dbReference type="CDD" id="cd00383">
    <property type="entry name" value="trans_reg_C"/>
    <property type="match status" value="1"/>
</dbReference>
<protein>
    <recommendedName>
        <fullName evidence="4">OmpR/PhoB-type domain-containing protein</fullName>
    </recommendedName>
</protein>
<keyword evidence="6" id="KW-1185">Reference proteome</keyword>
<evidence type="ECO:0000259" key="4">
    <source>
        <dbReference type="PROSITE" id="PS51755"/>
    </source>
</evidence>
<gene>
    <name evidence="5" type="ORF">MGEO_19710</name>
</gene>
<dbReference type="SUPFAM" id="SSF48452">
    <property type="entry name" value="TPR-like"/>
    <property type="match status" value="1"/>
</dbReference>
<sequence length="452" mass="50042">MKFVFGEFILDIERGELRGKTGPVAIEPKAFSLLAFMLEYPGRLISKEELIQAVWGGRIVSDSAISTAVKAVRRAIGDDGTEQTWLKTVRGRGFRFDGPVETTGDKIDHPGPEKADLGDEASDFGDHSFDPNRSVLAVLPFEELSASADTVFADGVVEEITGALSRVRDFDVIARQSAFALRNMGLSAPEAAKLLLADYLLEGTIRRAGDRVRIAVKLVNGADGRLLWSEQFDDFLDDLFEMQERIAAQVAGRVFPSLRAAEITRAGRRAPKDRTAYETLLTAYPHFWSLKQHDNQQAGTLLDRALEIDGDCVPALALRAWVHAQQNTYMWSKDPIWERERSLALANKAAEKVTDHSPSLMAIAGAYAQTSPDRALAETWLARVFEVDPNNAWAWIRLGWLRQYVGEVDGALKAFDQAERLSPLDPHSLTKLHLGGLPHTIVGPTTRQRALQ</sequence>
<reference evidence="5 6" key="1">
    <citation type="submission" date="2014-03" db="EMBL/GenBank/DDBJ databases">
        <title>The draft genome sequence of Marivita geojedonensis KCTC 23882.</title>
        <authorList>
            <person name="Lai Q."/>
            <person name="Shao Z."/>
        </authorList>
    </citation>
    <scope>NUCLEOTIDE SEQUENCE [LARGE SCALE GENOMIC DNA]</scope>
    <source>
        <strain evidence="5 6">DPG-138</strain>
    </source>
</reference>
<dbReference type="Gene3D" id="1.25.40.10">
    <property type="entry name" value="Tetratricopeptide repeat domain"/>
    <property type="match status" value="1"/>
</dbReference>
<dbReference type="EMBL" id="JFKC01000036">
    <property type="protein sequence ID" value="OSQ43371.1"/>
    <property type="molecule type" value="Genomic_DNA"/>
</dbReference>
<dbReference type="GO" id="GO:0003677">
    <property type="term" value="F:DNA binding"/>
    <property type="evidence" value="ECO:0007669"/>
    <property type="project" value="UniProtKB-UniRule"/>
</dbReference>
<proteinExistence type="predicted"/>
<dbReference type="PROSITE" id="PS51755">
    <property type="entry name" value="OMPR_PHOB"/>
    <property type="match status" value="1"/>
</dbReference>
<dbReference type="SMART" id="SM00862">
    <property type="entry name" value="Trans_reg_C"/>
    <property type="match status" value="1"/>
</dbReference>
<evidence type="ECO:0000313" key="5">
    <source>
        <dbReference type="EMBL" id="OSQ43371.1"/>
    </source>
</evidence>
<accession>A0A1X4NAC0</accession>
<name>A0A1X4NAC0_9RHOB</name>
<dbReference type="Pfam" id="PF00486">
    <property type="entry name" value="Trans_reg_C"/>
    <property type="match status" value="1"/>
</dbReference>
<dbReference type="Proteomes" id="UP000193926">
    <property type="component" value="Unassembled WGS sequence"/>
</dbReference>
<dbReference type="InterPro" id="IPR001867">
    <property type="entry name" value="OmpR/PhoB-type_DNA-bd"/>
</dbReference>
<dbReference type="OrthoDB" id="54411at2"/>
<evidence type="ECO:0000256" key="1">
    <source>
        <dbReference type="ARBA" id="ARBA00023125"/>
    </source>
</evidence>
<dbReference type="Gene3D" id="1.10.10.10">
    <property type="entry name" value="Winged helix-like DNA-binding domain superfamily/Winged helix DNA-binding domain"/>
    <property type="match status" value="1"/>
</dbReference>
<dbReference type="AlphaFoldDB" id="A0A1X4NAC0"/>
<dbReference type="InterPro" id="IPR019734">
    <property type="entry name" value="TPR_rpt"/>
</dbReference>
<evidence type="ECO:0000313" key="6">
    <source>
        <dbReference type="Proteomes" id="UP000193926"/>
    </source>
</evidence>
<dbReference type="GO" id="GO:0006355">
    <property type="term" value="P:regulation of DNA-templated transcription"/>
    <property type="evidence" value="ECO:0007669"/>
    <property type="project" value="InterPro"/>
</dbReference>
<dbReference type="InterPro" id="IPR036388">
    <property type="entry name" value="WH-like_DNA-bd_sf"/>
</dbReference>
<dbReference type="Gene3D" id="3.40.50.10610">
    <property type="entry name" value="ABC-type transport auxiliary lipoprotein component"/>
    <property type="match status" value="1"/>
</dbReference>
<keyword evidence="2" id="KW-0802">TPR repeat</keyword>
<evidence type="ECO:0000256" key="3">
    <source>
        <dbReference type="PROSITE-ProRule" id="PRU01091"/>
    </source>
</evidence>
<feature type="DNA-binding region" description="OmpR/PhoB-type" evidence="3">
    <location>
        <begin position="1"/>
        <end position="98"/>
    </location>
</feature>
<dbReference type="InterPro" id="IPR011990">
    <property type="entry name" value="TPR-like_helical_dom_sf"/>
</dbReference>
<dbReference type="RefSeq" id="WP_085641473.1">
    <property type="nucleotide sequence ID" value="NZ_JFKC01000036.1"/>
</dbReference>
<feature type="domain" description="OmpR/PhoB-type" evidence="4">
    <location>
        <begin position="1"/>
        <end position="98"/>
    </location>
</feature>
<dbReference type="STRING" id="1123756.MGEO_19710"/>
<dbReference type="SUPFAM" id="SSF46894">
    <property type="entry name" value="C-terminal effector domain of the bipartite response regulators"/>
    <property type="match status" value="1"/>
</dbReference>
<feature type="repeat" description="TPR" evidence="2">
    <location>
        <begin position="392"/>
        <end position="425"/>
    </location>
</feature>
<keyword evidence="1 3" id="KW-0238">DNA-binding</keyword>
<dbReference type="PROSITE" id="PS50005">
    <property type="entry name" value="TPR"/>
    <property type="match status" value="1"/>
</dbReference>
<organism evidence="5 6">
    <name type="scientific">Marivita geojedonensis</name>
    <dbReference type="NCBI Taxonomy" id="1123756"/>
    <lineage>
        <taxon>Bacteria</taxon>
        <taxon>Pseudomonadati</taxon>
        <taxon>Pseudomonadota</taxon>
        <taxon>Alphaproteobacteria</taxon>
        <taxon>Rhodobacterales</taxon>
        <taxon>Roseobacteraceae</taxon>
        <taxon>Marivita</taxon>
    </lineage>
</organism>
<comment type="caution">
    <text evidence="5">The sequence shown here is derived from an EMBL/GenBank/DDBJ whole genome shotgun (WGS) entry which is preliminary data.</text>
</comment>
<dbReference type="GO" id="GO:0000160">
    <property type="term" value="P:phosphorelay signal transduction system"/>
    <property type="evidence" value="ECO:0007669"/>
    <property type="project" value="InterPro"/>
</dbReference>
<evidence type="ECO:0000256" key="2">
    <source>
        <dbReference type="PROSITE-ProRule" id="PRU00339"/>
    </source>
</evidence>